<organism evidence="1 2">
    <name type="scientific">Phytophthora lilii</name>
    <dbReference type="NCBI Taxonomy" id="2077276"/>
    <lineage>
        <taxon>Eukaryota</taxon>
        <taxon>Sar</taxon>
        <taxon>Stramenopiles</taxon>
        <taxon>Oomycota</taxon>
        <taxon>Peronosporomycetes</taxon>
        <taxon>Peronosporales</taxon>
        <taxon>Peronosporaceae</taxon>
        <taxon>Phytophthora</taxon>
    </lineage>
</organism>
<dbReference type="EMBL" id="BSXW01000660">
    <property type="protein sequence ID" value="GMF27395.1"/>
    <property type="molecule type" value="Genomic_DNA"/>
</dbReference>
<evidence type="ECO:0000313" key="2">
    <source>
        <dbReference type="Proteomes" id="UP001165083"/>
    </source>
</evidence>
<sequence length="80" mass="8480">MRSSSVLWADHGYNNIVTAHSTTSLSTAAADLFDLVATIALTLVSVTNSSFPDIATSPESVTTNEDTGLTTDEKIEFMVV</sequence>
<dbReference type="Proteomes" id="UP001165083">
    <property type="component" value="Unassembled WGS sequence"/>
</dbReference>
<proteinExistence type="predicted"/>
<reference evidence="1" key="1">
    <citation type="submission" date="2023-04" db="EMBL/GenBank/DDBJ databases">
        <title>Phytophthora lilii NBRC 32176.</title>
        <authorList>
            <person name="Ichikawa N."/>
            <person name="Sato H."/>
            <person name="Tonouchi N."/>
        </authorList>
    </citation>
    <scope>NUCLEOTIDE SEQUENCE</scope>
    <source>
        <strain evidence="1">NBRC 32176</strain>
    </source>
</reference>
<protein>
    <submittedName>
        <fullName evidence="1">Unnamed protein product</fullName>
    </submittedName>
</protein>
<name>A0A9W6U8S0_9STRA</name>
<keyword evidence="2" id="KW-1185">Reference proteome</keyword>
<dbReference type="AlphaFoldDB" id="A0A9W6U8S0"/>
<evidence type="ECO:0000313" key="1">
    <source>
        <dbReference type="EMBL" id="GMF27395.1"/>
    </source>
</evidence>
<gene>
    <name evidence="1" type="ORF">Plil01_001145500</name>
</gene>
<comment type="caution">
    <text evidence="1">The sequence shown here is derived from an EMBL/GenBank/DDBJ whole genome shotgun (WGS) entry which is preliminary data.</text>
</comment>
<accession>A0A9W6U8S0</accession>